<dbReference type="InterPro" id="IPR011990">
    <property type="entry name" value="TPR-like_helical_dom_sf"/>
</dbReference>
<dbReference type="RefSeq" id="XP_019020053.1">
    <property type="nucleotide sequence ID" value="XM_019160380.1"/>
</dbReference>
<sequence>MDAEERNLKKGIQLFKRQDYHGSIDVFVAVVHAYQDEFNKNRMRLERNAKRKTGRKGDEKVCYNKNYVNALDFLSAAYLKVDNLEKALRYARVMVSLQPLSCKGYLRLSKIHLLLRNDRRAYDILWKGYLKIREAKNDPAKKFVVNETLYRQLKDELQKSKNSLQSGTESVEEGMPGSQHVEAKDNDPLKVLPFELLCNIFAQFPLPFNLRCLCVSSHWNETLTSTARIFESFHLKKNIRKQELTEFFNFLGKIYRHNNGRVFLKFVNIEPHESVEKSILQLFFSKKLIIESLKINLNSTNLFGLNPIIKNGKVTFSHTKSLNLRVPLFVNETVSLLDILGRCENLEKLVLIIPKFDSRSKLVQQNAVRFAKLHLLSVSVEKEAANSIFNDTVMNNFLGQNVFPKLRHLTVSRVKLSQKALKKILNPHIETIELDSVPGISIASLLDAMLGNTEPLSTLRELKIVETETTMDSSHRDWRNELLNSKLLSNLSVLMLRNSCITPKMLEDILLASLCQIKSLHLVLNRYIVFQNRLTNPSSTQTPYEYANISNLIAKVPHIEELSIVGCPGFNQLTLSELSKEAMTNHLFDKLFYLNLSMNKVEDNSLIQLFRKPYNLKLDKLVIQYCEVSPGTVKYLLDNKMCRSIDYKMSDRVVL</sequence>
<gene>
    <name evidence="3" type="ORF">PICMEDRAFT_14455</name>
</gene>
<dbReference type="InterPro" id="IPR036047">
    <property type="entry name" value="F-box-like_dom_sf"/>
</dbReference>
<dbReference type="Gene3D" id="1.20.1280.50">
    <property type="match status" value="1"/>
</dbReference>
<evidence type="ECO:0000256" key="1">
    <source>
        <dbReference type="SAM" id="MobiDB-lite"/>
    </source>
</evidence>
<dbReference type="SUPFAM" id="SSF52047">
    <property type="entry name" value="RNI-like"/>
    <property type="match status" value="1"/>
</dbReference>
<proteinExistence type="predicted"/>
<feature type="domain" description="F-box" evidence="2">
    <location>
        <begin position="192"/>
        <end position="225"/>
    </location>
</feature>
<dbReference type="SUPFAM" id="SSF48452">
    <property type="entry name" value="TPR-like"/>
    <property type="match status" value="1"/>
</dbReference>
<dbReference type="InterPro" id="IPR001810">
    <property type="entry name" value="F-box_dom"/>
</dbReference>
<name>A0A1E3NSA9_9ASCO</name>
<dbReference type="Pfam" id="PF00646">
    <property type="entry name" value="F-box"/>
    <property type="match status" value="1"/>
</dbReference>
<dbReference type="EMBL" id="KV454001">
    <property type="protein sequence ID" value="ODQ48940.1"/>
    <property type="molecule type" value="Genomic_DNA"/>
</dbReference>
<dbReference type="GeneID" id="30177067"/>
<protein>
    <recommendedName>
        <fullName evidence="2">F-box domain-containing protein</fullName>
    </recommendedName>
</protein>
<dbReference type="AlphaFoldDB" id="A0A1E3NSA9"/>
<evidence type="ECO:0000313" key="3">
    <source>
        <dbReference type="EMBL" id="ODQ48940.1"/>
    </source>
</evidence>
<reference evidence="3 4" key="1">
    <citation type="journal article" date="2016" name="Proc. Natl. Acad. Sci. U.S.A.">
        <title>Comparative genomics of biotechnologically important yeasts.</title>
        <authorList>
            <person name="Riley R."/>
            <person name="Haridas S."/>
            <person name="Wolfe K.H."/>
            <person name="Lopes M.R."/>
            <person name="Hittinger C.T."/>
            <person name="Goeker M."/>
            <person name="Salamov A.A."/>
            <person name="Wisecaver J.H."/>
            <person name="Long T.M."/>
            <person name="Calvey C.H."/>
            <person name="Aerts A.L."/>
            <person name="Barry K.W."/>
            <person name="Choi C."/>
            <person name="Clum A."/>
            <person name="Coughlan A.Y."/>
            <person name="Deshpande S."/>
            <person name="Douglass A.P."/>
            <person name="Hanson S.J."/>
            <person name="Klenk H.-P."/>
            <person name="LaButti K.M."/>
            <person name="Lapidus A."/>
            <person name="Lindquist E.A."/>
            <person name="Lipzen A.M."/>
            <person name="Meier-Kolthoff J.P."/>
            <person name="Ohm R.A."/>
            <person name="Otillar R.P."/>
            <person name="Pangilinan J.L."/>
            <person name="Peng Y."/>
            <person name="Rokas A."/>
            <person name="Rosa C.A."/>
            <person name="Scheuner C."/>
            <person name="Sibirny A.A."/>
            <person name="Slot J.C."/>
            <person name="Stielow J.B."/>
            <person name="Sun H."/>
            <person name="Kurtzman C.P."/>
            <person name="Blackwell M."/>
            <person name="Grigoriev I.V."/>
            <person name="Jeffries T.W."/>
        </authorList>
    </citation>
    <scope>NUCLEOTIDE SEQUENCE [LARGE SCALE GENOMIC DNA]</scope>
    <source>
        <strain evidence="3 4">NRRL Y-2026</strain>
    </source>
</reference>
<feature type="region of interest" description="Disordered" evidence="1">
    <location>
        <begin position="160"/>
        <end position="179"/>
    </location>
</feature>
<dbReference type="STRING" id="763406.A0A1E3NSA9"/>
<keyword evidence="4" id="KW-1185">Reference proteome</keyword>
<feature type="compositionally biased region" description="Polar residues" evidence="1">
    <location>
        <begin position="160"/>
        <end position="169"/>
    </location>
</feature>
<evidence type="ECO:0000313" key="4">
    <source>
        <dbReference type="Proteomes" id="UP000094455"/>
    </source>
</evidence>
<dbReference type="OrthoDB" id="629492at2759"/>
<organism evidence="3 4">
    <name type="scientific">Pichia membranifaciens NRRL Y-2026</name>
    <dbReference type="NCBI Taxonomy" id="763406"/>
    <lineage>
        <taxon>Eukaryota</taxon>
        <taxon>Fungi</taxon>
        <taxon>Dikarya</taxon>
        <taxon>Ascomycota</taxon>
        <taxon>Saccharomycotina</taxon>
        <taxon>Pichiomycetes</taxon>
        <taxon>Pichiales</taxon>
        <taxon>Pichiaceae</taxon>
        <taxon>Pichia</taxon>
    </lineage>
</organism>
<dbReference type="SUPFAM" id="SSF81383">
    <property type="entry name" value="F-box domain"/>
    <property type="match status" value="1"/>
</dbReference>
<dbReference type="Gene3D" id="3.80.10.10">
    <property type="entry name" value="Ribonuclease Inhibitor"/>
    <property type="match status" value="2"/>
</dbReference>
<dbReference type="InterPro" id="IPR032675">
    <property type="entry name" value="LRR_dom_sf"/>
</dbReference>
<evidence type="ECO:0000259" key="2">
    <source>
        <dbReference type="Pfam" id="PF00646"/>
    </source>
</evidence>
<dbReference type="Proteomes" id="UP000094455">
    <property type="component" value="Unassembled WGS sequence"/>
</dbReference>
<accession>A0A1E3NSA9</accession>
<dbReference type="Gene3D" id="1.25.40.10">
    <property type="entry name" value="Tetratricopeptide repeat domain"/>
    <property type="match status" value="1"/>
</dbReference>